<dbReference type="AlphaFoldDB" id="V5BLU7"/>
<evidence type="ECO:0000256" key="1">
    <source>
        <dbReference type="SAM" id="Phobius"/>
    </source>
</evidence>
<dbReference type="EMBL" id="AYLP01000035">
    <property type="protein sequence ID" value="ESS67117.1"/>
    <property type="molecule type" value="Genomic_DNA"/>
</dbReference>
<feature type="transmembrane region" description="Helical" evidence="1">
    <location>
        <begin position="20"/>
        <end position="44"/>
    </location>
</feature>
<feature type="transmembrane region" description="Helical" evidence="1">
    <location>
        <begin position="76"/>
        <end position="97"/>
    </location>
</feature>
<name>V5BLU7_TRYCR</name>
<evidence type="ECO:0000313" key="3">
    <source>
        <dbReference type="Proteomes" id="UP000017861"/>
    </source>
</evidence>
<comment type="caution">
    <text evidence="2">The sequence shown here is derived from an EMBL/GenBank/DDBJ whole genome shotgun (WGS) entry which is preliminary data.</text>
</comment>
<reference evidence="2 3" key="1">
    <citation type="journal article" date="2014" name="Genome Announc.">
        <title>Trypanosoma cruzi Clone Dm28c Draft Genome Sequence.</title>
        <authorList>
            <person name="Grisard E.C."/>
            <person name="Teixeira S.M."/>
            <person name="de Almeida L.G."/>
            <person name="Stoco P.H."/>
            <person name="Gerber A.L."/>
            <person name="Talavera-Lopez C."/>
            <person name="Lima O.C."/>
            <person name="Andersson B."/>
            <person name="de Vasconcelos A.T."/>
        </authorList>
    </citation>
    <scope>NUCLEOTIDE SEQUENCE [LARGE SCALE GENOMIC DNA]</scope>
    <source>
        <strain evidence="2 3">Dm28c</strain>
    </source>
</reference>
<keyword evidence="1" id="KW-0472">Membrane</keyword>
<keyword evidence="1" id="KW-1133">Transmembrane helix</keyword>
<protein>
    <submittedName>
        <fullName evidence="2">Uncharacterized protein</fullName>
    </submittedName>
</protein>
<sequence>MGLGIHAAGILYFSFKMFPWFMIAHTIVFTVLLLVTVVPPLYIYNPEEHPGESLGPNPAGGIFPDSPPNHWVRQQLYILFVLPSCAFLNSLFVYFTYYRHLRHVQFRAELSSVAHANLRTAAMIVAEEQQGVECNVENAVGGSRSGGGVTNRSLLALRPFCSKSSINSTALYARRHIRPEGLSLHMYSTSPWFPELRELQKVVEAQFLRPAEKTREVVFSCLHKDVLVPFEKRMNLQEGSMANAIRFLSDRESKCVTEPGMRVYLTEVELKRRRSFNNESILRSEPSEDLF</sequence>
<dbReference type="VEuPathDB" id="TriTrypDB:TCDM_04181"/>
<proteinExistence type="predicted"/>
<gene>
    <name evidence="2" type="ORF">TCDM_04181</name>
</gene>
<accession>V5BLU7</accession>
<dbReference type="OrthoDB" id="263260at2759"/>
<keyword evidence="1" id="KW-0812">Transmembrane</keyword>
<organism evidence="2 3">
    <name type="scientific">Trypanosoma cruzi Dm28c</name>
    <dbReference type="NCBI Taxonomy" id="1416333"/>
    <lineage>
        <taxon>Eukaryota</taxon>
        <taxon>Discoba</taxon>
        <taxon>Euglenozoa</taxon>
        <taxon>Kinetoplastea</taxon>
        <taxon>Metakinetoplastina</taxon>
        <taxon>Trypanosomatida</taxon>
        <taxon>Trypanosomatidae</taxon>
        <taxon>Trypanosoma</taxon>
        <taxon>Schizotrypanum</taxon>
    </lineage>
</organism>
<dbReference type="Proteomes" id="UP000017861">
    <property type="component" value="Unassembled WGS sequence"/>
</dbReference>
<evidence type="ECO:0000313" key="2">
    <source>
        <dbReference type="EMBL" id="ESS67117.1"/>
    </source>
</evidence>